<comment type="caution">
    <text evidence="6">The sequence shown here is derived from an EMBL/GenBank/DDBJ whole genome shotgun (WGS) entry which is preliminary data.</text>
</comment>
<comment type="similarity">
    <text evidence="1">Belongs to the LysR transcriptional regulatory family.</text>
</comment>
<protein>
    <submittedName>
        <fullName evidence="6">LysR family transcriptional regulator</fullName>
    </submittedName>
</protein>
<gene>
    <name evidence="6" type="ORF">FYJ59_10310</name>
</gene>
<dbReference type="FunFam" id="1.10.10.10:FF:000001">
    <property type="entry name" value="LysR family transcriptional regulator"/>
    <property type="match status" value="1"/>
</dbReference>
<name>A0A6L5YKY3_9FIRM</name>
<evidence type="ECO:0000256" key="3">
    <source>
        <dbReference type="ARBA" id="ARBA00023125"/>
    </source>
</evidence>
<dbReference type="Proteomes" id="UP000476055">
    <property type="component" value="Unassembled WGS sequence"/>
</dbReference>
<dbReference type="Gene3D" id="1.10.10.10">
    <property type="entry name" value="Winged helix-like DNA-binding domain superfamily/Winged helix DNA-binding domain"/>
    <property type="match status" value="1"/>
</dbReference>
<dbReference type="InterPro" id="IPR036388">
    <property type="entry name" value="WH-like_DNA-bd_sf"/>
</dbReference>
<dbReference type="InterPro" id="IPR036390">
    <property type="entry name" value="WH_DNA-bd_sf"/>
</dbReference>
<keyword evidence="4" id="KW-0804">Transcription</keyword>
<dbReference type="PANTHER" id="PTHR30126:SF40">
    <property type="entry name" value="HTH-TYPE TRANSCRIPTIONAL REGULATOR GLTR"/>
    <property type="match status" value="1"/>
</dbReference>
<dbReference type="AlphaFoldDB" id="A0A6L5YKY3"/>
<reference evidence="6 7" key="1">
    <citation type="submission" date="2019-08" db="EMBL/GenBank/DDBJ databases">
        <title>In-depth cultivation of the pig gut microbiome towards novel bacterial diversity and tailored functional studies.</title>
        <authorList>
            <person name="Wylensek D."/>
            <person name="Hitch T.C.A."/>
            <person name="Clavel T."/>
        </authorList>
    </citation>
    <scope>NUCLEOTIDE SEQUENCE [LARGE SCALE GENOMIC DNA]</scope>
    <source>
        <strain evidence="6 7">WCA3-601-WT-6H</strain>
    </source>
</reference>
<evidence type="ECO:0000256" key="2">
    <source>
        <dbReference type="ARBA" id="ARBA00023015"/>
    </source>
</evidence>
<dbReference type="GO" id="GO:0003700">
    <property type="term" value="F:DNA-binding transcription factor activity"/>
    <property type="evidence" value="ECO:0007669"/>
    <property type="project" value="InterPro"/>
</dbReference>
<dbReference type="CDD" id="cd05466">
    <property type="entry name" value="PBP2_LTTR_substrate"/>
    <property type="match status" value="1"/>
</dbReference>
<keyword evidence="3" id="KW-0238">DNA-binding</keyword>
<dbReference type="EMBL" id="VUMU01000013">
    <property type="protein sequence ID" value="MST58623.1"/>
    <property type="molecule type" value="Genomic_DNA"/>
</dbReference>
<evidence type="ECO:0000256" key="4">
    <source>
        <dbReference type="ARBA" id="ARBA00023163"/>
    </source>
</evidence>
<evidence type="ECO:0000313" key="7">
    <source>
        <dbReference type="Proteomes" id="UP000476055"/>
    </source>
</evidence>
<dbReference type="SUPFAM" id="SSF53850">
    <property type="entry name" value="Periplasmic binding protein-like II"/>
    <property type="match status" value="1"/>
</dbReference>
<dbReference type="PROSITE" id="PS50931">
    <property type="entry name" value="HTH_LYSR"/>
    <property type="match status" value="1"/>
</dbReference>
<evidence type="ECO:0000256" key="1">
    <source>
        <dbReference type="ARBA" id="ARBA00009437"/>
    </source>
</evidence>
<sequence length="291" mass="33128">MDVKNLETFVMVNELKSFTLAAGRLGYTQSTVSFQIKQLEKELSIPLFERIGHTVTLTNEGEKLLPLAQQILRLAAEATHISGNTAPEGLVRIAIAESLASWEFHSRFKDFHEKYPGIRLKIIATSTDEMFQMLGQNQVDIVYTLDRRIFNHNYVTAFEAPVDIHFVTGAGHPLAGQTQITLEQILEYPLILTEKNMSYRAALDDLLSQNGRETMPIMEVGDTQLIRNLLCQDLGISYLPEFVVAEDLAKGNLVSLPMTEIHPDIWRQLLYHRNKWISPELKCVIKYLQEE</sequence>
<feature type="domain" description="HTH lysR-type" evidence="5">
    <location>
        <begin position="1"/>
        <end position="58"/>
    </location>
</feature>
<dbReference type="PRINTS" id="PR00039">
    <property type="entry name" value="HTHLYSR"/>
</dbReference>
<keyword evidence="7" id="KW-1185">Reference proteome</keyword>
<dbReference type="InterPro" id="IPR005119">
    <property type="entry name" value="LysR_subst-bd"/>
</dbReference>
<dbReference type="Gene3D" id="3.40.190.290">
    <property type="match status" value="1"/>
</dbReference>
<dbReference type="GO" id="GO:0000976">
    <property type="term" value="F:transcription cis-regulatory region binding"/>
    <property type="evidence" value="ECO:0007669"/>
    <property type="project" value="TreeGrafter"/>
</dbReference>
<evidence type="ECO:0000313" key="6">
    <source>
        <dbReference type="EMBL" id="MST58623.1"/>
    </source>
</evidence>
<dbReference type="SUPFAM" id="SSF46785">
    <property type="entry name" value="Winged helix' DNA-binding domain"/>
    <property type="match status" value="1"/>
</dbReference>
<dbReference type="Pfam" id="PF03466">
    <property type="entry name" value="LysR_substrate"/>
    <property type="match status" value="1"/>
</dbReference>
<dbReference type="RefSeq" id="WP_154496839.1">
    <property type="nucleotide sequence ID" value="NZ_VUMU01000013.1"/>
</dbReference>
<keyword evidence="2" id="KW-0805">Transcription regulation</keyword>
<dbReference type="PANTHER" id="PTHR30126">
    <property type="entry name" value="HTH-TYPE TRANSCRIPTIONAL REGULATOR"/>
    <property type="match status" value="1"/>
</dbReference>
<accession>A0A6L5YKY3</accession>
<dbReference type="Pfam" id="PF00126">
    <property type="entry name" value="HTH_1"/>
    <property type="match status" value="1"/>
</dbReference>
<evidence type="ECO:0000259" key="5">
    <source>
        <dbReference type="PROSITE" id="PS50931"/>
    </source>
</evidence>
<organism evidence="6 7">
    <name type="scientific">Waltera intestinalis</name>
    <dbReference type="NCBI Taxonomy" id="2606635"/>
    <lineage>
        <taxon>Bacteria</taxon>
        <taxon>Bacillati</taxon>
        <taxon>Bacillota</taxon>
        <taxon>Clostridia</taxon>
        <taxon>Lachnospirales</taxon>
        <taxon>Lachnospiraceae</taxon>
        <taxon>Waltera</taxon>
    </lineage>
</organism>
<proteinExistence type="inferred from homology"/>
<dbReference type="InterPro" id="IPR000847">
    <property type="entry name" value="LysR_HTH_N"/>
</dbReference>